<evidence type="ECO:0000313" key="3">
    <source>
        <dbReference type="EMBL" id="QBK86526.1"/>
    </source>
</evidence>
<feature type="region of interest" description="Disordered" evidence="1">
    <location>
        <begin position="15"/>
        <end position="39"/>
    </location>
</feature>
<evidence type="ECO:0000259" key="2">
    <source>
        <dbReference type="PROSITE" id="PS50181"/>
    </source>
</evidence>
<dbReference type="EMBL" id="MK500334">
    <property type="protein sequence ID" value="QBK86526.1"/>
    <property type="molecule type" value="Genomic_DNA"/>
</dbReference>
<organism evidence="3">
    <name type="scientific">Marseillevirus LCMAC102</name>
    <dbReference type="NCBI Taxonomy" id="2506603"/>
    <lineage>
        <taxon>Viruses</taxon>
        <taxon>Varidnaviria</taxon>
        <taxon>Bamfordvirae</taxon>
        <taxon>Nucleocytoviricota</taxon>
        <taxon>Megaviricetes</taxon>
        <taxon>Pimascovirales</taxon>
        <taxon>Pimascovirales incertae sedis</taxon>
        <taxon>Marseilleviridae</taxon>
    </lineage>
</organism>
<feature type="compositionally biased region" description="Basic and acidic residues" evidence="1">
    <location>
        <begin position="56"/>
        <end position="106"/>
    </location>
</feature>
<reference evidence="3" key="1">
    <citation type="journal article" date="2019" name="MBio">
        <title>Virus Genomes from Deep Sea Sediments Expand the Ocean Megavirome and Support Independent Origins of Viral Gigantism.</title>
        <authorList>
            <person name="Backstrom D."/>
            <person name="Yutin N."/>
            <person name="Jorgensen S.L."/>
            <person name="Dharamshi J."/>
            <person name="Homa F."/>
            <person name="Zaremba-Niedwiedzka K."/>
            <person name="Spang A."/>
            <person name="Wolf Y.I."/>
            <person name="Koonin E.V."/>
            <person name="Ettema T.J."/>
        </authorList>
    </citation>
    <scope>NUCLEOTIDE SEQUENCE</scope>
</reference>
<protein>
    <submittedName>
        <fullName evidence="3">F-box domain protein</fullName>
    </submittedName>
</protein>
<dbReference type="InterPro" id="IPR036047">
    <property type="entry name" value="F-box-like_dom_sf"/>
</dbReference>
<evidence type="ECO:0000256" key="1">
    <source>
        <dbReference type="SAM" id="MobiDB-lite"/>
    </source>
</evidence>
<name>A0A481YVK6_9VIRU</name>
<feature type="domain" description="F-box" evidence="2">
    <location>
        <begin position="132"/>
        <end position="181"/>
    </location>
</feature>
<feature type="compositionally biased region" description="Basic residues" evidence="1">
    <location>
        <begin position="107"/>
        <end position="123"/>
    </location>
</feature>
<accession>A0A481YVK6</accession>
<feature type="region of interest" description="Disordered" evidence="1">
    <location>
        <begin position="56"/>
        <end position="131"/>
    </location>
</feature>
<gene>
    <name evidence="3" type="ORF">LCMAC102_03210</name>
</gene>
<dbReference type="SMART" id="SM00256">
    <property type="entry name" value="FBOX"/>
    <property type="match status" value="1"/>
</dbReference>
<dbReference type="InterPro" id="IPR001810">
    <property type="entry name" value="F-box_dom"/>
</dbReference>
<sequence length="284" mass="33469">MPVTKNLCVYNEKTKRCAKKKEDKSEKVSKKKEDKIFNKKSKRWVLKTGVVGKRLLAEQKKVQKEPATKKKVQKEPATKKKVQKEPATKKKVQKEPATKKKVQKEPAKKKKVQKESAKKKKVQKSPSDVRDVSRLENLPDDMVKLILLRLNRKDLKSVCQTSDRMRKICKNPAFIKQYSKLHLRPTIIIYRDYQDLSGEQTHAFFWSREEADKHKDKRNREIKKIYEISRGKVFLDDNSTEKILYYYYKKHGHPKGVFPSLDSLKRYDVGLGKICYNRLENFSV</sequence>
<dbReference type="Pfam" id="PF00646">
    <property type="entry name" value="F-box"/>
    <property type="match status" value="1"/>
</dbReference>
<feature type="compositionally biased region" description="Basic and acidic residues" evidence="1">
    <location>
        <begin position="15"/>
        <end position="37"/>
    </location>
</feature>
<dbReference type="PROSITE" id="PS50181">
    <property type="entry name" value="FBOX"/>
    <property type="match status" value="1"/>
</dbReference>
<dbReference type="SUPFAM" id="SSF81383">
    <property type="entry name" value="F-box domain"/>
    <property type="match status" value="1"/>
</dbReference>
<proteinExistence type="predicted"/>